<dbReference type="SFLD" id="SFLDG01067">
    <property type="entry name" value="SPASM/twitch_domain_containing"/>
    <property type="match status" value="1"/>
</dbReference>
<comment type="function">
    <text evidence="8">Catalyzes the cross-linking of a glutamate residue and a tyrosine residue in the PqqA protein as part of the biosynthesis of pyrroloquinoline quinone (PQQ).</text>
</comment>
<evidence type="ECO:0000256" key="1">
    <source>
        <dbReference type="ARBA" id="ARBA00022485"/>
    </source>
</evidence>
<reference evidence="10 11" key="1">
    <citation type="submission" date="2023-07" db="EMBL/GenBank/DDBJ databases">
        <title>Functional and genomic diversity of the sorghum phyllosphere microbiome.</title>
        <authorList>
            <person name="Shade A."/>
        </authorList>
    </citation>
    <scope>NUCLEOTIDE SEQUENCE [LARGE SCALE GENOMIC DNA]</scope>
    <source>
        <strain evidence="10 11">SORGH_AS_0887</strain>
    </source>
</reference>
<dbReference type="NCBIfam" id="TIGR02109">
    <property type="entry name" value="PQQ_syn_pqqE"/>
    <property type="match status" value="1"/>
</dbReference>
<comment type="caution">
    <text evidence="10">The sequence shown here is derived from an EMBL/GenBank/DDBJ whole genome shotgun (WGS) entry which is preliminary data.</text>
</comment>
<dbReference type="SUPFAM" id="SSF102114">
    <property type="entry name" value="Radical SAM enzymes"/>
    <property type="match status" value="1"/>
</dbReference>
<dbReference type="EMBL" id="JAUTBK010000002">
    <property type="protein sequence ID" value="MDQ1210307.1"/>
    <property type="molecule type" value="Genomic_DNA"/>
</dbReference>
<dbReference type="InterPro" id="IPR058240">
    <property type="entry name" value="rSAM_sf"/>
</dbReference>
<dbReference type="InterPro" id="IPR017200">
    <property type="entry name" value="PqqE-like"/>
</dbReference>
<dbReference type="Pfam" id="PF04055">
    <property type="entry name" value="Radical_SAM"/>
    <property type="match status" value="1"/>
</dbReference>
<keyword evidence="2 8" id="KW-0949">S-adenosyl-L-methionine</keyword>
<dbReference type="HAMAP" id="MF_00660">
    <property type="entry name" value="PqqE"/>
    <property type="match status" value="1"/>
</dbReference>
<dbReference type="CDD" id="cd21119">
    <property type="entry name" value="SPASM_PqqE"/>
    <property type="match status" value="1"/>
</dbReference>
<evidence type="ECO:0000256" key="6">
    <source>
        <dbReference type="ARBA" id="ARBA00023004"/>
    </source>
</evidence>
<dbReference type="SFLD" id="SFLDG01386">
    <property type="entry name" value="main_SPASM_domain-containing"/>
    <property type="match status" value="1"/>
</dbReference>
<dbReference type="SFLD" id="SFLDF00280">
    <property type="entry name" value="coenzyme_PQQ_synthesis_protein"/>
    <property type="match status" value="1"/>
</dbReference>
<dbReference type="SMART" id="SM00729">
    <property type="entry name" value="Elp3"/>
    <property type="match status" value="1"/>
</dbReference>
<feature type="domain" description="Radical SAM core" evidence="9">
    <location>
        <begin position="9"/>
        <end position="228"/>
    </location>
</feature>
<keyword evidence="4 8" id="KW-0884">PQQ biosynthesis</keyword>
<evidence type="ECO:0000259" key="9">
    <source>
        <dbReference type="PROSITE" id="PS51918"/>
    </source>
</evidence>
<evidence type="ECO:0000313" key="10">
    <source>
        <dbReference type="EMBL" id="MDQ1210307.1"/>
    </source>
</evidence>
<comment type="similarity">
    <text evidence="8">Belongs to the radical SAM superfamily. PqqE family.</text>
</comment>
<gene>
    <name evidence="8" type="primary">pqqE</name>
    <name evidence="10" type="ORF">QE380_003230</name>
</gene>
<dbReference type="PROSITE" id="PS01305">
    <property type="entry name" value="MOAA_NIFB_PQQE"/>
    <property type="match status" value="1"/>
</dbReference>
<dbReference type="RefSeq" id="WP_307004907.1">
    <property type="nucleotide sequence ID" value="NZ_JAUTBK010000002.1"/>
</dbReference>
<comment type="catalytic activity">
    <reaction evidence="8">
        <text>[PQQ precursor protein] + S-adenosyl-L-methionine = E-Y cross-linked-[PQQ precursor protein] + 5'-deoxyadenosine + L-methionine + H(+)</text>
        <dbReference type="Rhea" id="RHEA:56836"/>
        <dbReference type="Rhea" id="RHEA-COMP:14800"/>
        <dbReference type="Rhea" id="RHEA-COMP:14801"/>
        <dbReference type="ChEBI" id="CHEBI:15378"/>
        <dbReference type="ChEBI" id="CHEBI:17319"/>
        <dbReference type="ChEBI" id="CHEBI:57844"/>
        <dbReference type="ChEBI" id="CHEBI:59789"/>
        <dbReference type="ChEBI" id="CHEBI:141026"/>
        <dbReference type="ChEBI" id="CHEBI:141027"/>
        <dbReference type="EC" id="1.21.98.4"/>
    </reaction>
</comment>
<keyword evidence="11" id="KW-1185">Reference proteome</keyword>
<proteinExistence type="inferred from homology"/>
<keyword evidence="7 8" id="KW-0411">Iron-sulfur</keyword>
<dbReference type="InterPro" id="IPR007197">
    <property type="entry name" value="rSAM"/>
</dbReference>
<dbReference type="InterPro" id="IPR050377">
    <property type="entry name" value="Radical_SAM_PqqE_MftC-like"/>
</dbReference>
<dbReference type="InterPro" id="IPR000385">
    <property type="entry name" value="MoaA_NifB_PqqE_Fe-S-bd_CS"/>
</dbReference>
<organism evidence="10 11">
    <name type="scientific">Acinetobacter baylyi</name>
    <dbReference type="NCBI Taxonomy" id="202950"/>
    <lineage>
        <taxon>Bacteria</taxon>
        <taxon>Pseudomonadati</taxon>
        <taxon>Pseudomonadota</taxon>
        <taxon>Gammaproteobacteria</taxon>
        <taxon>Moraxellales</taxon>
        <taxon>Moraxellaceae</taxon>
        <taxon>Acinetobacter</taxon>
    </lineage>
</organism>
<dbReference type="InterPro" id="IPR013785">
    <property type="entry name" value="Aldolase_TIM"/>
</dbReference>
<comment type="pathway">
    <text evidence="8">Cofactor biosynthesis; pyrroloquinoline quinone biosynthesis.</text>
</comment>
<comment type="subunit">
    <text evidence="8">Interacts with PqqD. The interaction is necessary for activity of PqqE.</text>
</comment>
<keyword evidence="6 8" id="KW-0408">Iron</keyword>
<dbReference type="InterPro" id="IPR023885">
    <property type="entry name" value="4Fe4S-binding_SPASM_dom"/>
</dbReference>
<dbReference type="SFLD" id="SFLDS00029">
    <property type="entry name" value="Radical_SAM"/>
    <property type="match status" value="1"/>
</dbReference>
<dbReference type="InterPro" id="IPR011843">
    <property type="entry name" value="PQQ_synth_PqqE_bac"/>
</dbReference>
<evidence type="ECO:0000256" key="8">
    <source>
        <dbReference type="HAMAP-Rule" id="MF_00660"/>
    </source>
</evidence>
<evidence type="ECO:0000256" key="7">
    <source>
        <dbReference type="ARBA" id="ARBA00023014"/>
    </source>
</evidence>
<dbReference type="PIRSF" id="PIRSF037420">
    <property type="entry name" value="PQQ_syn_pqqE"/>
    <property type="match status" value="1"/>
</dbReference>
<dbReference type="PROSITE" id="PS51918">
    <property type="entry name" value="RADICAL_SAM"/>
    <property type="match status" value="1"/>
</dbReference>
<evidence type="ECO:0000256" key="4">
    <source>
        <dbReference type="ARBA" id="ARBA00022905"/>
    </source>
</evidence>
<protein>
    <recommendedName>
        <fullName evidence="8">PqqA peptide cyclase</fullName>
        <ecNumber evidence="8">1.21.98.4</ecNumber>
    </recommendedName>
    <alternativeName>
        <fullName evidence="8">Coenzyme PQQ synthesis protein E</fullName>
    </alternativeName>
</protein>
<evidence type="ECO:0000313" key="11">
    <source>
        <dbReference type="Proteomes" id="UP001233360"/>
    </source>
</evidence>
<evidence type="ECO:0000256" key="2">
    <source>
        <dbReference type="ARBA" id="ARBA00022691"/>
    </source>
</evidence>
<dbReference type="GO" id="GO:0016491">
    <property type="term" value="F:oxidoreductase activity"/>
    <property type="evidence" value="ECO:0007669"/>
    <property type="project" value="UniProtKB-KW"/>
</dbReference>
<dbReference type="PANTHER" id="PTHR11228:SF7">
    <property type="entry name" value="PQQA PEPTIDE CYCLASE"/>
    <property type="match status" value="1"/>
</dbReference>
<feature type="binding site" evidence="8">
    <location>
        <position position="27"/>
    </location>
    <ligand>
        <name>[4Fe-4S] cluster</name>
        <dbReference type="ChEBI" id="CHEBI:49883"/>
        <note>4Fe-4S-S-AdoMet</note>
    </ligand>
</feature>
<comment type="cofactor">
    <cofactor evidence="8">
        <name>[4Fe-4S] cluster</name>
        <dbReference type="ChEBI" id="CHEBI:49883"/>
    </cofactor>
    <text evidence="8">Binds 1 [4Fe-4S] cluster. The cluster is coordinated with 3 cysteines and an exchangeable S-adenosyl-L-methionine.</text>
</comment>
<keyword evidence="5 8" id="KW-0560">Oxidoreductase</keyword>
<dbReference type="InterPro" id="IPR006638">
    <property type="entry name" value="Elp3/MiaA/NifB-like_rSAM"/>
</dbReference>
<feature type="binding site" evidence="8">
    <location>
        <position position="23"/>
    </location>
    <ligand>
        <name>[4Fe-4S] cluster</name>
        <dbReference type="ChEBI" id="CHEBI:49883"/>
        <note>4Fe-4S-S-AdoMet</note>
    </ligand>
</feature>
<evidence type="ECO:0000256" key="5">
    <source>
        <dbReference type="ARBA" id="ARBA00023002"/>
    </source>
</evidence>
<dbReference type="CDD" id="cd01335">
    <property type="entry name" value="Radical_SAM"/>
    <property type="match status" value="1"/>
</dbReference>
<sequence length="386" mass="43701">MNIPVSLQSKPPLWLLAELTYRCPLQCAYCSNPLDYAAVKQELSTNEWKDVFRQARAMGSVQLGFSGGEPLLRQDLSELIKYAHELGFYTNLITSGIGLTEQKIAEFSEAGLDHIQISFQASDPALSEILSGSRKAFQQKQAMALAVKKHRYPMVLNFVIHRFNIEQIDQIIELSLELNADYVELATCQFYGWAKLNQAALLPTPEQISYAQARVQAYRQYIDQHHLKTKLLLVAPDYYQERPKKCIGGWGQIFITVSPDGTVLPCQSAKDLPLDFPTIQDQSLKTIWNEAFAFNAFRGTDWMQEPCRSCPDKDKDLGGCRCQAYMLTKNMYATDPVCSKSPVHHQIVEARLQTQCSKPDISDLKLRNSQNSKLFFKRASDADSLL</sequence>
<dbReference type="Pfam" id="PF13186">
    <property type="entry name" value="SPASM"/>
    <property type="match status" value="1"/>
</dbReference>
<dbReference type="Gene3D" id="3.20.20.70">
    <property type="entry name" value="Aldolase class I"/>
    <property type="match status" value="1"/>
</dbReference>
<keyword evidence="1 8" id="KW-0004">4Fe-4S</keyword>
<dbReference type="EC" id="1.21.98.4" evidence="8"/>
<name>A0ABU0V0G2_ACIBI</name>
<dbReference type="PANTHER" id="PTHR11228">
    <property type="entry name" value="RADICAL SAM DOMAIN PROTEIN"/>
    <property type="match status" value="1"/>
</dbReference>
<dbReference type="Proteomes" id="UP001233360">
    <property type="component" value="Unassembled WGS sequence"/>
</dbReference>
<accession>A0ABU0V0G2</accession>
<evidence type="ECO:0000256" key="3">
    <source>
        <dbReference type="ARBA" id="ARBA00022723"/>
    </source>
</evidence>
<dbReference type="NCBIfam" id="TIGR04085">
    <property type="entry name" value="rSAM_more_4Fe4S"/>
    <property type="match status" value="1"/>
</dbReference>
<feature type="binding site" evidence="8">
    <location>
        <position position="30"/>
    </location>
    <ligand>
        <name>[4Fe-4S] cluster</name>
        <dbReference type="ChEBI" id="CHEBI:49883"/>
        <note>4Fe-4S-S-AdoMet</note>
    </ligand>
</feature>
<keyword evidence="3 8" id="KW-0479">Metal-binding</keyword>